<keyword evidence="3" id="KW-1185">Reference proteome</keyword>
<sequence length="107" mass="11454">MDDADSDFDEDDGGWTSKLHPATVSFPPGSSPRTASAVDDIDPPAEETTAEPLDGPLSPLSYGERIYETEVEEAECFGSIWHIDAAALAQVDVSLHCEGRAFIVDAE</sequence>
<dbReference type="AlphaFoldDB" id="A0A284S9B5"/>
<feature type="compositionally biased region" description="Acidic residues" evidence="1">
    <location>
        <begin position="39"/>
        <end position="49"/>
    </location>
</feature>
<gene>
    <name evidence="2" type="ORF">ARMOST_21143</name>
</gene>
<accession>A0A284S9B5</accession>
<feature type="region of interest" description="Disordered" evidence="1">
    <location>
        <begin position="1"/>
        <end position="61"/>
    </location>
</feature>
<name>A0A284S9B5_ARMOS</name>
<feature type="compositionally biased region" description="Acidic residues" evidence="1">
    <location>
        <begin position="1"/>
        <end position="13"/>
    </location>
</feature>
<dbReference type="OMA" id="IHETEVQ"/>
<evidence type="ECO:0000313" key="2">
    <source>
        <dbReference type="EMBL" id="SJL17591.1"/>
    </source>
</evidence>
<evidence type="ECO:0000256" key="1">
    <source>
        <dbReference type="SAM" id="MobiDB-lite"/>
    </source>
</evidence>
<organism evidence="2 3">
    <name type="scientific">Armillaria ostoyae</name>
    <name type="common">Armillaria root rot fungus</name>
    <dbReference type="NCBI Taxonomy" id="47428"/>
    <lineage>
        <taxon>Eukaryota</taxon>
        <taxon>Fungi</taxon>
        <taxon>Dikarya</taxon>
        <taxon>Basidiomycota</taxon>
        <taxon>Agaricomycotina</taxon>
        <taxon>Agaricomycetes</taxon>
        <taxon>Agaricomycetidae</taxon>
        <taxon>Agaricales</taxon>
        <taxon>Marasmiineae</taxon>
        <taxon>Physalacriaceae</taxon>
        <taxon>Armillaria</taxon>
    </lineage>
</organism>
<evidence type="ECO:0000313" key="3">
    <source>
        <dbReference type="Proteomes" id="UP000219338"/>
    </source>
</evidence>
<proteinExistence type="predicted"/>
<protein>
    <submittedName>
        <fullName evidence="2">Uncharacterized protein</fullName>
    </submittedName>
</protein>
<reference evidence="3" key="1">
    <citation type="journal article" date="2017" name="Nat. Ecol. Evol.">
        <title>Genome expansion and lineage-specific genetic innovations in the forest pathogenic fungi Armillaria.</title>
        <authorList>
            <person name="Sipos G."/>
            <person name="Prasanna A.N."/>
            <person name="Walter M.C."/>
            <person name="O'Connor E."/>
            <person name="Balint B."/>
            <person name="Krizsan K."/>
            <person name="Kiss B."/>
            <person name="Hess J."/>
            <person name="Varga T."/>
            <person name="Slot J."/>
            <person name="Riley R."/>
            <person name="Boka B."/>
            <person name="Rigling D."/>
            <person name="Barry K."/>
            <person name="Lee J."/>
            <person name="Mihaltcheva S."/>
            <person name="LaButti K."/>
            <person name="Lipzen A."/>
            <person name="Waldron R."/>
            <person name="Moloney N.M."/>
            <person name="Sperisen C."/>
            <person name="Kredics L."/>
            <person name="Vagvoelgyi C."/>
            <person name="Patrignani A."/>
            <person name="Fitzpatrick D."/>
            <person name="Nagy I."/>
            <person name="Doyle S."/>
            <person name="Anderson J.B."/>
            <person name="Grigoriev I.V."/>
            <person name="Gueldener U."/>
            <person name="Muensterkoetter M."/>
            <person name="Nagy L.G."/>
        </authorList>
    </citation>
    <scope>NUCLEOTIDE SEQUENCE [LARGE SCALE GENOMIC DNA]</scope>
    <source>
        <strain evidence="3">C18/9</strain>
    </source>
</reference>
<dbReference type="Proteomes" id="UP000219338">
    <property type="component" value="Unassembled WGS sequence"/>
</dbReference>
<dbReference type="EMBL" id="FUEG01000046">
    <property type="protein sequence ID" value="SJL17591.1"/>
    <property type="molecule type" value="Genomic_DNA"/>
</dbReference>